<reference evidence="3 4" key="1">
    <citation type="submission" date="2024-07" db="EMBL/GenBank/DDBJ databases">
        <authorList>
            <person name="Ren Q."/>
        </authorList>
    </citation>
    <scope>NUCLEOTIDE SEQUENCE [LARGE SCALE GENOMIC DNA]</scope>
    <source>
        <strain evidence="3 4">REN37</strain>
    </source>
</reference>
<dbReference type="EMBL" id="JBGCUO010000001">
    <property type="protein sequence ID" value="MEY1661630.1"/>
    <property type="molecule type" value="Genomic_DNA"/>
</dbReference>
<dbReference type="SUPFAM" id="SSF46689">
    <property type="entry name" value="Homeodomain-like"/>
    <property type="match status" value="1"/>
</dbReference>
<evidence type="ECO:0000256" key="1">
    <source>
        <dbReference type="ARBA" id="ARBA00009964"/>
    </source>
</evidence>
<dbReference type="RefSeq" id="WP_369454880.1">
    <property type="nucleotide sequence ID" value="NZ_JBGCUO010000001.1"/>
</dbReference>
<name>A0ABV4AG51_9GAMM</name>
<sequence length="101" mass="11738">MSTDERILNVHFKLQVVSWIINDGQPLELVCEQHGLYPPAVRRWLEQYGGLPAPAPESCDQLRQQLQALEAENLRLRRINSRLQALVRRVRQQLRLPAQTC</sequence>
<evidence type="ECO:0000313" key="4">
    <source>
        <dbReference type="Proteomes" id="UP001562065"/>
    </source>
</evidence>
<keyword evidence="2" id="KW-0175">Coiled coil</keyword>
<comment type="caution">
    <text evidence="3">The sequence shown here is derived from an EMBL/GenBank/DDBJ whole genome shotgun (WGS) entry which is preliminary data.</text>
</comment>
<dbReference type="Proteomes" id="UP001562065">
    <property type="component" value="Unassembled WGS sequence"/>
</dbReference>
<comment type="similarity">
    <text evidence="1">Belongs to the transposase 8 family.</text>
</comment>
<protein>
    <submittedName>
        <fullName evidence="3">Transposase</fullName>
    </submittedName>
</protein>
<evidence type="ECO:0000256" key="2">
    <source>
        <dbReference type="SAM" id="Coils"/>
    </source>
</evidence>
<gene>
    <name evidence="3" type="ORF">AB5I84_05645</name>
</gene>
<proteinExistence type="inferred from homology"/>
<accession>A0ABV4AG51</accession>
<keyword evidence="4" id="KW-1185">Reference proteome</keyword>
<feature type="coiled-coil region" evidence="2">
    <location>
        <begin position="59"/>
        <end position="89"/>
    </location>
</feature>
<dbReference type="InterPro" id="IPR009057">
    <property type="entry name" value="Homeodomain-like_sf"/>
</dbReference>
<dbReference type="Pfam" id="PF01527">
    <property type="entry name" value="HTH_Tnp_1"/>
    <property type="match status" value="1"/>
</dbReference>
<evidence type="ECO:0000313" key="3">
    <source>
        <dbReference type="EMBL" id="MEY1661630.1"/>
    </source>
</evidence>
<dbReference type="InterPro" id="IPR002514">
    <property type="entry name" value="Transposase_8"/>
</dbReference>
<organism evidence="3 4">
    <name type="scientific">Isoalcanivorax beigongshangi</name>
    <dbReference type="NCBI Taxonomy" id="3238810"/>
    <lineage>
        <taxon>Bacteria</taxon>
        <taxon>Pseudomonadati</taxon>
        <taxon>Pseudomonadota</taxon>
        <taxon>Gammaproteobacteria</taxon>
        <taxon>Oceanospirillales</taxon>
        <taxon>Alcanivoracaceae</taxon>
        <taxon>Isoalcanivorax</taxon>
    </lineage>
</organism>